<evidence type="ECO:0000256" key="2">
    <source>
        <dbReference type="SAM" id="Phobius"/>
    </source>
</evidence>
<name>A0A1G7AR66_9ACTN</name>
<feature type="region of interest" description="Disordered" evidence="1">
    <location>
        <begin position="1"/>
        <end position="21"/>
    </location>
</feature>
<dbReference type="AlphaFoldDB" id="A0A1G7AR66"/>
<gene>
    <name evidence="3" type="ORF">SAMN05216270_114105</name>
</gene>
<keyword evidence="2" id="KW-1133">Transmembrane helix</keyword>
<evidence type="ECO:0008006" key="5">
    <source>
        <dbReference type="Google" id="ProtNLM"/>
    </source>
</evidence>
<evidence type="ECO:0000313" key="4">
    <source>
        <dbReference type="Proteomes" id="UP000198949"/>
    </source>
</evidence>
<protein>
    <recommendedName>
        <fullName evidence="5">Poxvirus protein I5</fullName>
    </recommendedName>
</protein>
<keyword evidence="4" id="KW-1185">Reference proteome</keyword>
<keyword evidence="2" id="KW-0472">Membrane</keyword>
<dbReference type="Proteomes" id="UP000198949">
    <property type="component" value="Unassembled WGS sequence"/>
</dbReference>
<feature type="transmembrane region" description="Helical" evidence="2">
    <location>
        <begin position="122"/>
        <end position="144"/>
    </location>
</feature>
<proteinExistence type="predicted"/>
<feature type="transmembrane region" description="Helical" evidence="2">
    <location>
        <begin position="89"/>
        <end position="110"/>
    </location>
</feature>
<dbReference type="OrthoDB" id="3683589at2"/>
<dbReference type="RefSeq" id="WP_091039378.1">
    <property type="nucleotide sequence ID" value="NZ_FNAD01000014.1"/>
</dbReference>
<evidence type="ECO:0000256" key="1">
    <source>
        <dbReference type="SAM" id="MobiDB-lite"/>
    </source>
</evidence>
<dbReference type="EMBL" id="FNAD01000014">
    <property type="protein sequence ID" value="SDE17368.1"/>
    <property type="molecule type" value="Genomic_DNA"/>
</dbReference>
<evidence type="ECO:0000313" key="3">
    <source>
        <dbReference type="EMBL" id="SDE17368.1"/>
    </source>
</evidence>
<accession>A0A1G7AR66</accession>
<dbReference type="STRING" id="58114.SAMN05216270_114105"/>
<keyword evidence="2" id="KW-0812">Transmembrane</keyword>
<feature type="compositionally biased region" description="Basic and acidic residues" evidence="1">
    <location>
        <begin position="12"/>
        <end position="21"/>
    </location>
</feature>
<reference evidence="4" key="1">
    <citation type="submission" date="2016-10" db="EMBL/GenBank/DDBJ databases">
        <authorList>
            <person name="Varghese N."/>
            <person name="Submissions S."/>
        </authorList>
    </citation>
    <scope>NUCLEOTIDE SEQUENCE [LARGE SCALE GENOMIC DNA]</scope>
    <source>
        <strain evidence="4">CGMCC 4.3516</strain>
    </source>
</reference>
<organism evidence="3 4">
    <name type="scientific">Glycomyces harbinensis</name>
    <dbReference type="NCBI Taxonomy" id="58114"/>
    <lineage>
        <taxon>Bacteria</taxon>
        <taxon>Bacillati</taxon>
        <taxon>Actinomycetota</taxon>
        <taxon>Actinomycetes</taxon>
        <taxon>Glycomycetales</taxon>
        <taxon>Glycomycetaceae</taxon>
        <taxon>Glycomyces</taxon>
    </lineage>
</organism>
<sequence length="211" mass="21456">MSAHADTAPDEAEPRRARGPEHLVRFGGGSLALFGEMIVVGLVVTAASLPLVTAVPAIAAGVHHLDRHVTDRGDGLGEFLSAVRRAARGGLAVGAATALVVGLLGLNVALGVQGLVPGGAPLAVVSAAFAVVIAVVAVRAASLWEPSARWRELLREAAHLTTADPAGTAYILIGLGVAAVVSWMFLPLIVIAPGMLAVAMLAARRRVLSDQ</sequence>
<feature type="transmembrane region" description="Helical" evidence="2">
    <location>
        <begin position="169"/>
        <end position="202"/>
    </location>
</feature>